<organism evidence="1 2">
    <name type="scientific">Bacillus cereus</name>
    <dbReference type="NCBI Taxonomy" id="1396"/>
    <lineage>
        <taxon>Bacteria</taxon>
        <taxon>Bacillati</taxon>
        <taxon>Bacillota</taxon>
        <taxon>Bacilli</taxon>
        <taxon>Bacillales</taxon>
        <taxon>Bacillaceae</taxon>
        <taxon>Bacillus</taxon>
        <taxon>Bacillus cereus group</taxon>
    </lineage>
</organism>
<comment type="caution">
    <text evidence="1">The sequence shown here is derived from an EMBL/GenBank/DDBJ whole genome shotgun (WGS) entry which is preliminary data.</text>
</comment>
<dbReference type="AlphaFoldDB" id="A0A2B1JYQ1"/>
<protein>
    <submittedName>
        <fullName evidence="1">Uncharacterized protein</fullName>
    </submittedName>
</protein>
<proteinExistence type="predicted"/>
<evidence type="ECO:0000313" key="2">
    <source>
        <dbReference type="Proteomes" id="UP000225182"/>
    </source>
</evidence>
<accession>A0A2B1JYQ1</accession>
<sequence>MKKYVQKILMLAITLGLMFSFTVISFHDTKVSAAEIIKTSETQQQSITPLSTETLPWSWSVKFDAYYSGSTRFIFKGSGKLNLKVTSSAAYGRKGSYTIQVKRDDPYSTDPVVGHIRVPIQGSKTDSITIKDSWWSDSYYLVFVPDSYGSTIKASGKVYK</sequence>
<evidence type="ECO:0000313" key="1">
    <source>
        <dbReference type="EMBL" id="PFN19011.1"/>
    </source>
</evidence>
<dbReference type="Proteomes" id="UP000225182">
    <property type="component" value="Unassembled WGS sequence"/>
</dbReference>
<dbReference type="EMBL" id="NUYN01000047">
    <property type="protein sequence ID" value="PFN19011.1"/>
    <property type="molecule type" value="Genomic_DNA"/>
</dbReference>
<gene>
    <name evidence="1" type="ORF">COJ50_24905</name>
</gene>
<name>A0A2B1JYQ1_BACCE</name>
<dbReference type="RefSeq" id="WP_098542137.1">
    <property type="nucleotide sequence ID" value="NZ_NUYN01000047.1"/>
</dbReference>
<reference evidence="1 2" key="1">
    <citation type="submission" date="2017-09" db="EMBL/GenBank/DDBJ databases">
        <title>Large-scale bioinformatics analysis of Bacillus genomes uncovers conserved roles of natural products in bacterial physiology.</title>
        <authorList>
            <consortium name="Agbiome Team Llc"/>
            <person name="Bleich R.M."/>
            <person name="Grubbs K.J."/>
            <person name="Santa Maria K.C."/>
            <person name="Allen S.E."/>
            <person name="Farag S."/>
            <person name="Shank E.A."/>
            <person name="Bowers A."/>
        </authorList>
    </citation>
    <scope>NUCLEOTIDE SEQUENCE [LARGE SCALE GENOMIC DNA]</scope>
    <source>
        <strain evidence="1 2">AFS076905</strain>
    </source>
</reference>